<feature type="transmembrane region" description="Helical" evidence="2">
    <location>
        <begin position="12"/>
        <end position="31"/>
    </location>
</feature>
<evidence type="ECO:0000313" key="4">
    <source>
        <dbReference type="Proteomes" id="UP001497623"/>
    </source>
</evidence>
<reference evidence="3 4" key="1">
    <citation type="submission" date="2024-05" db="EMBL/GenBank/DDBJ databases">
        <authorList>
            <person name="Wallberg A."/>
        </authorList>
    </citation>
    <scope>NUCLEOTIDE SEQUENCE [LARGE SCALE GENOMIC DNA]</scope>
</reference>
<keyword evidence="4" id="KW-1185">Reference proteome</keyword>
<evidence type="ECO:0000313" key="3">
    <source>
        <dbReference type="EMBL" id="CAL4127015.1"/>
    </source>
</evidence>
<name>A0AAV2RNS1_MEGNR</name>
<protein>
    <submittedName>
        <fullName evidence="3">Uncharacterized protein</fullName>
    </submittedName>
</protein>
<feature type="region of interest" description="Disordered" evidence="1">
    <location>
        <begin position="166"/>
        <end position="233"/>
    </location>
</feature>
<organism evidence="3 4">
    <name type="scientific">Meganyctiphanes norvegica</name>
    <name type="common">Northern krill</name>
    <name type="synonym">Thysanopoda norvegica</name>
    <dbReference type="NCBI Taxonomy" id="48144"/>
    <lineage>
        <taxon>Eukaryota</taxon>
        <taxon>Metazoa</taxon>
        <taxon>Ecdysozoa</taxon>
        <taxon>Arthropoda</taxon>
        <taxon>Crustacea</taxon>
        <taxon>Multicrustacea</taxon>
        <taxon>Malacostraca</taxon>
        <taxon>Eumalacostraca</taxon>
        <taxon>Eucarida</taxon>
        <taxon>Euphausiacea</taxon>
        <taxon>Euphausiidae</taxon>
        <taxon>Meganyctiphanes</taxon>
    </lineage>
</organism>
<feature type="compositionally biased region" description="Polar residues" evidence="1">
    <location>
        <begin position="174"/>
        <end position="193"/>
    </location>
</feature>
<gene>
    <name evidence="3" type="ORF">MNOR_LOCUS25759</name>
</gene>
<dbReference type="Proteomes" id="UP001497623">
    <property type="component" value="Unassembled WGS sequence"/>
</dbReference>
<sequence>MTLRSCLPLIMFYKVYVCIVICLVVFGLVYGNECDKIYENERYTGCYVYKIESKDGCQHSLKTYDGQGNFLFYIKHLVDGELSISLGKSNKEITGKLFNININDTDVWYKIKISTVKSVKTSSNITHVFNTYFLEINDQPNETYPNETGIVAQIHVRTAQSLWSSPCDPRQYHAPSQTASESLPTTQPFSPTQSDKDYLPTTLPLSSTKSNKDYLLTNKPVSPPQPDKDFQPTTLLVSLPKSDKDYLPTIQSVSPPQPDKESLLTVLSVSPSQPDKEHFISLQPVMLSLLDTESLPTTQPLSSPQSNNIFLPTIQPDSPPKPHKNIFTNNSTRLTISISN</sequence>
<evidence type="ECO:0000256" key="1">
    <source>
        <dbReference type="SAM" id="MobiDB-lite"/>
    </source>
</evidence>
<accession>A0AAV2RNS1</accession>
<dbReference type="AlphaFoldDB" id="A0AAV2RNS1"/>
<keyword evidence="2" id="KW-0472">Membrane</keyword>
<comment type="caution">
    <text evidence="3">The sequence shown here is derived from an EMBL/GenBank/DDBJ whole genome shotgun (WGS) entry which is preliminary data.</text>
</comment>
<dbReference type="EMBL" id="CAXKWB010024962">
    <property type="protein sequence ID" value="CAL4127015.1"/>
    <property type="molecule type" value="Genomic_DNA"/>
</dbReference>
<evidence type="ECO:0000256" key="2">
    <source>
        <dbReference type="SAM" id="Phobius"/>
    </source>
</evidence>
<keyword evidence="2" id="KW-0812">Transmembrane</keyword>
<proteinExistence type="predicted"/>
<keyword evidence="2" id="KW-1133">Transmembrane helix</keyword>